<dbReference type="GO" id="GO:0005634">
    <property type="term" value="C:nucleus"/>
    <property type="evidence" value="ECO:0007669"/>
    <property type="project" value="UniProtKB-ARBA"/>
</dbReference>
<dbReference type="GO" id="GO:0045944">
    <property type="term" value="P:positive regulation of transcription by RNA polymerase II"/>
    <property type="evidence" value="ECO:0007669"/>
    <property type="project" value="UniProtKB-ARBA"/>
</dbReference>
<reference evidence="8" key="1">
    <citation type="submission" date="2020-11" db="EMBL/GenBank/DDBJ databases">
        <authorList>
            <person name="Tran Van P."/>
        </authorList>
    </citation>
    <scope>NUCLEOTIDE SEQUENCE</scope>
</reference>
<dbReference type="PANTHER" id="PTHR19818:SF139">
    <property type="entry name" value="PAIR-RULE PROTEIN ODD-PAIRED"/>
    <property type="match status" value="1"/>
</dbReference>
<feature type="region of interest" description="Disordered" evidence="6">
    <location>
        <begin position="328"/>
        <end position="429"/>
    </location>
</feature>
<dbReference type="EMBL" id="CAJPIZ010001545">
    <property type="protein sequence ID" value="CAG2103670.1"/>
    <property type="molecule type" value="Genomic_DNA"/>
</dbReference>
<dbReference type="EMBL" id="OC856120">
    <property type="protein sequence ID" value="CAD7623240.1"/>
    <property type="molecule type" value="Genomic_DNA"/>
</dbReference>
<feature type="compositionally biased region" description="Polar residues" evidence="6">
    <location>
        <begin position="119"/>
        <end position="131"/>
    </location>
</feature>
<accession>A0A7R9PWE1</accession>
<keyword evidence="2" id="KW-0677">Repeat</keyword>
<feature type="compositionally biased region" description="Acidic residues" evidence="6">
    <location>
        <begin position="353"/>
        <end position="370"/>
    </location>
</feature>
<organism evidence="8">
    <name type="scientific">Medioppia subpectinata</name>
    <dbReference type="NCBI Taxonomy" id="1979941"/>
    <lineage>
        <taxon>Eukaryota</taxon>
        <taxon>Metazoa</taxon>
        <taxon>Ecdysozoa</taxon>
        <taxon>Arthropoda</taxon>
        <taxon>Chelicerata</taxon>
        <taxon>Arachnida</taxon>
        <taxon>Acari</taxon>
        <taxon>Acariformes</taxon>
        <taxon>Sarcoptiformes</taxon>
        <taxon>Oribatida</taxon>
        <taxon>Brachypylina</taxon>
        <taxon>Oppioidea</taxon>
        <taxon>Oppiidae</taxon>
        <taxon>Medioppia</taxon>
    </lineage>
</organism>
<keyword evidence="1" id="KW-0479">Metal-binding</keyword>
<keyword evidence="3 5" id="KW-0863">Zinc-finger</keyword>
<dbReference type="GO" id="GO:0000981">
    <property type="term" value="F:DNA-binding transcription factor activity, RNA polymerase II-specific"/>
    <property type="evidence" value="ECO:0007669"/>
    <property type="project" value="TreeGrafter"/>
</dbReference>
<evidence type="ECO:0000313" key="8">
    <source>
        <dbReference type="EMBL" id="CAD7623240.1"/>
    </source>
</evidence>
<protein>
    <recommendedName>
        <fullName evidence="7">C2H2-type domain-containing protein</fullName>
    </recommendedName>
</protein>
<evidence type="ECO:0000259" key="7">
    <source>
        <dbReference type="PROSITE" id="PS50157"/>
    </source>
</evidence>
<dbReference type="Proteomes" id="UP000759131">
    <property type="component" value="Unassembled WGS sequence"/>
</dbReference>
<evidence type="ECO:0000256" key="6">
    <source>
        <dbReference type="SAM" id="MobiDB-lite"/>
    </source>
</evidence>
<evidence type="ECO:0000256" key="4">
    <source>
        <dbReference type="ARBA" id="ARBA00022833"/>
    </source>
</evidence>
<dbReference type="Gene3D" id="3.30.160.60">
    <property type="entry name" value="Classic Zinc Finger"/>
    <property type="match status" value="2"/>
</dbReference>
<evidence type="ECO:0000256" key="3">
    <source>
        <dbReference type="ARBA" id="ARBA00022771"/>
    </source>
</evidence>
<dbReference type="PANTHER" id="PTHR19818">
    <property type="entry name" value="ZINC FINGER PROTEIN ZIC AND GLI"/>
    <property type="match status" value="1"/>
</dbReference>
<keyword evidence="9" id="KW-1185">Reference proteome</keyword>
<feature type="compositionally biased region" description="Basic residues" evidence="6">
    <location>
        <begin position="333"/>
        <end position="342"/>
    </location>
</feature>
<dbReference type="OrthoDB" id="6512708at2759"/>
<dbReference type="PROSITE" id="PS00028">
    <property type="entry name" value="ZINC_FINGER_C2H2_1"/>
    <property type="match status" value="6"/>
</dbReference>
<dbReference type="AlphaFoldDB" id="A0A7R9PWE1"/>
<dbReference type="InterPro" id="IPR013087">
    <property type="entry name" value="Znf_C2H2_type"/>
</dbReference>
<dbReference type="SMART" id="SM00355">
    <property type="entry name" value="ZnF_C2H2"/>
    <property type="match status" value="6"/>
</dbReference>
<feature type="domain" description="C2H2-type" evidence="7">
    <location>
        <begin position="259"/>
        <end position="289"/>
    </location>
</feature>
<keyword evidence="4" id="KW-0862">Zinc</keyword>
<evidence type="ECO:0000256" key="2">
    <source>
        <dbReference type="ARBA" id="ARBA00022737"/>
    </source>
</evidence>
<dbReference type="InterPro" id="IPR036236">
    <property type="entry name" value="Znf_C2H2_sf"/>
</dbReference>
<feature type="compositionally biased region" description="Polar residues" evidence="6">
    <location>
        <begin position="397"/>
        <end position="407"/>
    </location>
</feature>
<dbReference type="GO" id="GO:0008270">
    <property type="term" value="F:zinc ion binding"/>
    <property type="evidence" value="ECO:0007669"/>
    <property type="project" value="UniProtKB-KW"/>
</dbReference>
<feature type="domain" description="C2H2-type" evidence="7">
    <location>
        <begin position="229"/>
        <end position="258"/>
    </location>
</feature>
<feature type="domain" description="C2H2-type" evidence="7">
    <location>
        <begin position="439"/>
        <end position="469"/>
    </location>
</feature>
<dbReference type="InterPro" id="IPR050329">
    <property type="entry name" value="GLI_C2H2-zinc-finger"/>
</dbReference>
<feature type="domain" description="C2H2-type" evidence="7">
    <location>
        <begin position="199"/>
        <end position="228"/>
    </location>
</feature>
<dbReference type="PROSITE" id="PS50157">
    <property type="entry name" value="ZINC_FINGER_C2H2_2"/>
    <property type="match status" value="6"/>
</dbReference>
<evidence type="ECO:0000256" key="5">
    <source>
        <dbReference type="PROSITE-ProRule" id="PRU00042"/>
    </source>
</evidence>
<evidence type="ECO:0000313" key="9">
    <source>
        <dbReference type="Proteomes" id="UP000759131"/>
    </source>
</evidence>
<dbReference type="SUPFAM" id="SSF57667">
    <property type="entry name" value="beta-beta-alpha zinc fingers"/>
    <property type="match status" value="3"/>
</dbReference>
<sequence length="487" mass="54434">MSVPSSGVMHVDEFIFNCCVSSMIADEGTDTSGAEWSSSSSAAAAMNVFSIDENKIRDGNGIIFAEAITCYKCTFCGKMFAAMEVVLTHYQSNHRCSVIPLLKGLSKLSTPKLKAPKYNFSNRSQSPQISASKVIKTKKMSKTPEPLKAKVNAKSDLENSGSNKLTESAAKNLRHLRESTKNVTLGDIITKKGYNKRSFKCHFRGCSLGFIKKAYLESHLKSHKKMKSYKCEWSDCQFKCSDLAGFEFHKKSHSGDNPYKCCWPGCDHSFADSTAKDEHMQSQHIGDRILECDYAGCGAKFKLAVDRDRHKQIHSGKKISAPPKLVNGVAVRGRGRPPIKRKTYIEISSSSESSEEESEDEEEEEGDEAVVDTNKKDKSVNQDIDSDMKCEPLDLSKTGSKLINETNKSLETKSKTPSKRGRKRKEESISEKKVSVHVFRCDYPGCRKTFTVSDLLKDHERDAHNTPAIDGRSRYGRRCKGNLYYKL</sequence>
<feature type="domain" description="C2H2-type" evidence="7">
    <location>
        <begin position="290"/>
        <end position="319"/>
    </location>
</feature>
<feature type="domain" description="C2H2-type" evidence="7">
    <location>
        <begin position="71"/>
        <end position="94"/>
    </location>
</feature>
<evidence type="ECO:0000256" key="1">
    <source>
        <dbReference type="ARBA" id="ARBA00022723"/>
    </source>
</evidence>
<proteinExistence type="predicted"/>
<name>A0A7R9PWE1_9ACAR</name>
<feature type="compositionally biased region" description="Basic and acidic residues" evidence="6">
    <location>
        <begin position="373"/>
        <end position="394"/>
    </location>
</feature>
<feature type="region of interest" description="Disordered" evidence="6">
    <location>
        <begin position="117"/>
        <end position="147"/>
    </location>
</feature>
<dbReference type="GO" id="GO:0000978">
    <property type="term" value="F:RNA polymerase II cis-regulatory region sequence-specific DNA binding"/>
    <property type="evidence" value="ECO:0007669"/>
    <property type="project" value="TreeGrafter"/>
</dbReference>
<gene>
    <name evidence="8" type="ORF">OSB1V03_LOCUS3697</name>
</gene>